<dbReference type="PANTHER" id="PTHR46289">
    <property type="entry name" value="52 KDA REPRESSOR OF THE INHIBITOR OF THE PROTEIN KINASE-LIKE PROTEIN-RELATED"/>
    <property type="match status" value="1"/>
</dbReference>
<organism evidence="1 2">
    <name type="scientific">Rhamnusium bicolor</name>
    <dbReference type="NCBI Taxonomy" id="1586634"/>
    <lineage>
        <taxon>Eukaryota</taxon>
        <taxon>Metazoa</taxon>
        <taxon>Ecdysozoa</taxon>
        <taxon>Arthropoda</taxon>
        <taxon>Hexapoda</taxon>
        <taxon>Insecta</taxon>
        <taxon>Pterygota</taxon>
        <taxon>Neoptera</taxon>
        <taxon>Endopterygota</taxon>
        <taxon>Coleoptera</taxon>
        <taxon>Polyphaga</taxon>
        <taxon>Cucujiformia</taxon>
        <taxon>Chrysomeloidea</taxon>
        <taxon>Cerambycidae</taxon>
        <taxon>Lepturinae</taxon>
        <taxon>Rhagiini</taxon>
        <taxon>Rhamnusium</taxon>
    </lineage>
</organism>
<evidence type="ECO:0008006" key="3">
    <source>
        <dbReference type="Google" id="ProtNLM"/>
    </source>
</evidence>
<evidence type="ECO:0000313" key="2">
    <source>
        <dbReference type="Proteomes" id="UP001162156"/>
    </source>
</evidence>
<dbReference type="PANTHER" id="PTHR46289:SF14">
    <property type="entry name" value="DUF4371 DOMAIN-CONTAINING PROTEIN"/>
    <property type="match status" value="1"/>
</dbReference>
<comment type="caution">
    <text evidence="1">The sequence shown here is derived from an EMBL/GenBank/DDBJ whole genome shotgun (WGS) entry which is preliminary data.</text>
</comment>
<proteinExistence type="predicted"/>
<accession>A0AAV8WPI7</accession>
<sequence length="292" mass="32812">MRGNFSALLKFRIKSGDTALRQHLETANANTTYISKTVHNELINVCKEIIQENILAEGREAKLFSIMFDETTDISHTEQLSLSFRYFFKECFVTFCDAYENYEMISCEDVNTSNERRLIGIALAHIVEDLCHKFNIDLTWCVGIGTDSCSVMASDTKGAVYELSKKSTDAKRCPCSNHVLNNSLARSSKVSSCRNTSATMKKVVAFANASAKRHKVFSEELGGTAMQGICETRWIERHDGHLQFQGDNLVKICNALENISSWEDSKTASDAQCLLKAISSPEFIIYIIHLFK</sequence>
<gene>
    <name evidence="1" type="ORF">NQ314_018700</name>
</gene>
<dbReference type="AlphaFoldDB" id="A0AAV8WPI7"/>
<dbReference type="Proteomes" id="UP001162156">
    <property type="component" value="Unassembled WGS sequence"/>
</dbReference>
<protein>
    <recommendedName>
        <fullName evidence="3">DUF4371 domain-containing protein</fullName>
    </recommendedName>
</protein>
<evidence type="ECO:0000313" key="1">
    <source>
        <dbReference type="EMBL" id="KAJ8928690.1"/>
    </source>
</evidence>
<name>A0AAV8WPI7_9CUCU</name>
<dbReference type="InterPro" id="IPR052958">
    <property type="entry name" value="IFN-induced_PKR_regulator"/>
</dbReference>
<keyword evidence="2" id="KW-1185">Reference proteome</keyword>
<dbReference type="EMBL" id="JANEYF010005296">
    <property type="protein sequence ID" value="KAJ8928690.1"/>
    <property type="molecule type" value="Genomic_DNA"/>
</dbReference>
<reference evidence="1" key="1">
    <citation type="journal article" date="2023" name="Insect Mol. Biol.">
        <title>Genome sequencing provides insights into the evolution of gene families encoding plant cell wall-degrading enzymes in longhorned beetles.</title>
        <authorList>
            <person name="Shin N.R."/>
            <person name="Okamura Y."/>
            <person name="Kirsch R."/>
            <person name="Pauchet Y."/>
        </authorList>
    </citation>
    <scope>NUCLEOTIDE SEQUENCE</scope>
    <source>
        <strain evidence="1">RBIC_L_NR</strain>
    </source>
</reference>